<accession>A0A9W6YWX1</accession>
<dbReference type="Proteomes" id="UP001165063">
    <property type="component" value="Unassembled WGS sequence"/>
</dbReference>
<name>A0A9W6YWX1_AMBMO</name>
<evidence type="ECO:0000256" key="1">
    <source>
        <dbReference type="SAM" id="MobiDB-lite"/>
    </source>
</evidence>
<evidence type="ECO:0000313" key="2">
    <source>
        <dbReference type="EMBL" id="GMG27021.1"/>
    </source>
</evidence>
<dbReference type="EMBL" id="BSXU01001399">
    <property type="protein sequence ID" value="GMG27021.1"/>
    <property type="molecule type" value="Genomic_DNA"/>
</dbReference>
<keyword evidence="3" id="KW-1185">Reference proteome</keyword>
<gene>
    <name evidence="2" type="ORF">Amon01_000337100</name>
</gene>
<feature type="region of interest" description="Disordered" evidence="1">
    <location>
        <begin position="1"/>
        <end position="83"/>
    </location>
</feature>
<feature type="compositionally biased region" description="Low complexity" evidence="1">
    <location>
        <begin position="43"/>
        <end position="83"/>
    </location>
</feature>
<protein>
    <submittedName>
        <fullName evidence="2">Unnamed protein product</fullName>
    </submittedName>
</protein>
<feature type="compositionally biased region" description="Polar residues" evidence="1">
    <location>
        <begin position="19"/>
        <end position="36"/>
    </location>
</feature>
<dbReference type="AlphaFoldDB" id="A0A9W6YWX1"/>
<comment type="caution">
    <text evidence="2">The sequence shown here is derived from an EMBL/GenBank/DDBJ whole genome shotgun (WGS) entry which is preliminary data.</text>
</comment>
<proteinExistence type="predicted"/>
<organism evidence="2 3">
    <name type="scientific">Ambrosiozyma monospora</name>
    <name type="common">Yeast</name>
    <name type="synonym">Endomycopsis monosporus</name>
    <dbReference type="NCBI Taxonomy" id="43982"/>
    <lineage>
        <taxon>Eukaryota</taxon>
        <taxon>Fungi</taxon>
        <taxon>Dikarya</taxon>
        <taxon>Ascomycota</taxon>
        <taxon>Saccharomycotina</taxon>
        <taxon>Pichiomycetes</taxon>
        <taxon>Pichiales</taxon>
        <taxon>Pichiaceae</taxon>
        <taxon>Ambrosiozyma</taxon>
    </lineage>
</organism>
<sequence>MVPPLRTDEQRYSTLPEMNYQQTYHGASIPQGQPQEQPALPSINQILPAQQQGQQQVQQQGQPQGQLQVQPQGQSQIQQQQQNIPNLASALTPARAPTNLVPAVPSQQSFEVPYQEHDRAFYQPANHEQHGGTNLNARRNAIYTKLKILKEKYQSKSPADFSTFYSNLVQSLEYEIQAGIFEVNLPKMMLQPESYLVDFSHIRLSDSDEQLYHYYFSMAIDEKFMTMDTRHPAAKFLKKLAIECDCVKPITDLTKERYDEKLNYSEPYSVERKLNEFMFKLKINGYPADENILVDEAIQKAPLKLKMLLRERFINPFVYGQDRLEARRRAVAAKTIDALVEIIGDLISNRDFSRNGDFRFSSNRALSRNGYSCFSSNRDSSSSSNGRQAVVPEVVFSRNGDFRFSSNRDSSSSSSNGGFSDGLSRKRWQAFDVDNVDHLGGEVDLDRDSKCPRRNSQLINYQGKNSNDSIPVQNSLREMELTRQASEMSNQEVIDNAITFEEWENYEDMESLTVDESQRAAQDGIIQDSKRNTRTTNPATERIKVPKNLTTTFNDSTTSYVLPVDGHYLRKKTVIRCVKINGLLQWKNS</sequence>
<feature type="compositionally biased region" description="Basic and acidic residues" evidence="1">
    <location>
        <begin position="1"/>
        <end position="11"/>
    </location>
</feature>
<evidence type="ECO:0000313" key="3">
    <source>
        <dbReference type="Proteomes" id="UP001165063"/>
    </source>
</evidence>
<reference evidence="2" key="1">
    <citation type="submission" date="2023-04" db="EMBL/GenBank/DDBJ databases">
        <title>Ambrosiozyma monospora NBRC 1965.</title>
        <authorList>
            <person name="Ichikawa N."/>
            <person name="Sato H."/>
            <person name="Tonouchi N."/>
        </authorList>
    </citation>
    <scope>NUCLEOTIDE SEQUENCE</scope>
    <source>
        <strain evidence="2">NBRC 1965</strain>
    </source>
</reference>